<feature type="transmembrane region" description="Helical" evidence="1">
    <location>
        <begin position="41"/>
        <end position="62"/>
    </location>
</feature>
<protein>
    <recommendedName>
        <fullName evidence="4">DUF4112 domain-containing protein</fullName>
    </recommendedName>
</protein>
<evidence type="ECO:0000256" key="1">
    <source>
        <dbReference type="SAM" id="Phobius"/>
    </source>
</evidence>
<reference evidence="2 3" key="1">
    <citation type="submission" date="2016-08" db="EMBL/GenBank/DDBJ databases">
        <title>New Insights into Marine Group III Euryarchaeota, from dark to light.</title>
        <authorList>
            <person name="Haro-Moreno J.M."/>
            <person name="Rodriguez-Valera F."/>
            <person name="Lopez-Garcia P."/>
            <person name="Moreira D."/>
            <person name="Martin-Cuadrado A.B."/>
        </authorList>
    </citation>
    <scope>NUCLEOTIDE SEQUENCE [LARGE SCALE GENOMIC DNA]</scope>
    <source>
        <strain evidence="2">CG-Epi2</strain>
    </source>
</reference>
<feature type="transmembrane region" description="Helical" evidence="1">
    <location>
        <begin position="74"/>
        <end position="94"/>
    </location>
</feature>
<dbReference type="PANTHER" id="PTHR35519">
    <property type="entry name" value="MEMBRANE PROTEINS"/>
    <property type="match status" value="1"/>
</dbReference>
<evidence type="ECO:0000313" key="2">
    <source>
        <dbReference type="EMBL" id="OIR22347.1"/>
    </source>
</evidence>
<keyword evidence="1" id="KW-0472">Membrane</keyword>
<gene>
    <name evidence="2" type="ORF">BET99_04505</name>
</gene>
<proteinExistence type="predicted"/>
<evidence type="ECO:0008006" key="4">
    <source>
        <dbReference type="Google" id="ProtNLM"/>
    </source>
</evidence>
<accession>A0A1J5TQ75</accession>
<dbReference type="PANTHER" id="PTHR35519:SF2">
    <property type="entry name" value="PH DOMAIN PROTEIN"/>
    <property type="match status" value="1"/>
</dbReference>
<dbReference type="EMBL" id="MIYZ01000016">
    <property type="protein sequence ID" value="OIR22347.1"/>
    <property type="molecule type" value="Genomic_DNA"/>
</dbReference>
<evidence type="ECO:0000313" key="3">
    <source>
        <dbReference type="Proteomes" id="UP000183615"/>
    </source>
</evidence>
<comment type="caution">
    <text evidence="2">The sequence shown here is derived from an EMBL/GenBank/DDBJ whole genome shotgun (WGS) entry which is preliminary data.</text>
</comment>
<feature type="transmembrane region" description="Helical" evidence="1">
    <location>
        <begin position="122"/>
        <end position="144"/>
    </location>
</feature>
<dbReference type="AlphaFoldDB" id="A0A1J5TQ75"/>
<keyword evidence="1" id="KW-0812">Transmembrane</keyword>
<dbReference type="Pfam" id="PF13430">
    <property type="entry name" value="DUF4112"/>
    <property type="match status" value="1"/>
</dbReference>
<dbReference type="Proteomes" id="UP000183615">
    <property type="component" value="Unassembled WGS sequence"/>
</dbReference>
<name>A0A1J5TQ75_9ARCH</name>
<keyword evidence="1" id="KW-1133">Transmembrane helix</keyword>
<organism evidence="2 3">
    <name type="scientific">Marine Group III euryarchaeote CG-Epi2</name>
    <dbReference type="NCBI Taxonomy" id="1888996"/>
    <lineage>
        <taxon>Archaea</taxon>
        <taxon>Methanobacteriati</taxon>
        <taxon>Thermoplasmatota</taxon>
        <taxon>Thermoplasmata</taxon>
        <taxon>Candidatus Thermoprofundales</taxon>
    </lineage>
</organism>
<dbReference type="InterPro" id="IPR025187">
    <property type="entry name" value="DUF4112"/>
</dbReference>
<sequence length="148" mass="16406">MNKEIEEQNEERLLRLKLLSKRLDEIITIPGTKYKIGSDPIIGAIPVVGDLIGSIISIYILYSGSKMGLSAKVISKMCLNIGIDFIFGLIPIIGDVFDMGWKANKRNVKLIEKNINKSDENIFLNNLIVATLIIAILASFLIILGKYA</sequence>